<feature type="region of interest" description="Disordered" evidence="1">
    <location>
        <begin position="359"/>
        <end position="390"/>
    </location>
</feature>
<dbReference type="EMBL" id="NESQ01000071">
    <property type="protein sequence ID" value="PUU80205.1"/>
    <property type="molecule type" value="Genomic_DNA"/>
</dbReference>
<dbReference type="AlphaFoldDB" id="A0A2T6ZXP8"/>
<feature type="compositionally biased region" description="Basic and acidic residues" evidence="1">
    <location>
        <begin position="207"/>
        <end position="222"/>
    </location>
</feature>
<evidence type="ECO:0000313" key="2">
    <source>
        <dbReference type="EMBL" id="PUU80205.1"/>
    </source>
</evidence>
<name>A0A2T6ZXP8_TUBBO</name>
<organism evidence="2 3">
    <name type="scientific">Tuber borchii</name>
    <name type="common">White truffle</name>
    <dbReference type="NCBI Taxonomy" id="42251"/>
    <lineage>
        <taxon>Eukaryota</taxon>
        <taxon>Fungi</taxon>
        <taxon>Dikarya</taxon>
        <taxon>Ascomycota</taxon>
        <taxon>Pezizomycotina</taxon>
        <taxon>Pezizomycetes</taxon>
        <taxon>Pezizales</taxon>
        <taxon>Tuberaceae</taxon>
        <taxon>Tuber</taxon>
    </lineage>
</organism>
<evidence type="ECO:0000256" key="1">
    <source>
        <dbReference type="SAM" id="MobiDB-lite"/>
    </source>
</evidence>
<sequence length="503" mass="54893">MPFQEELDKAERAVEIINHKLFAWRPNDRRVADPYVQTARQAIENIQATRAAYDAKRQGFGSAERQIGNNLVMLKDMNAELDRILHEARIIPGPEPKGRPEAVSCFSDDSSIEGGGGGGGMKGIAREGKKIFQKVKKRLSFRGEGGAGGGWRGRGGGQGGEERVVHRLTLQKDFNDPNRYSRVDLTGDRRRPSSSRGQQGTVQGGPEAERKAGKKEKREAKSGRKRRHTLDSSTPQPQTLNIQGGYSNYLADKYNGNKSEELPSSAMHIPRLDGRPPGVSEARRPSPKFPPPGDNSYRRRGGSLGGYSHRPLLDPNIRPPSRSSPTPPPLFNSNMSTSSSSSAAKLSMISARTEALFGRHLQQQSSSSSSPSSSISTLNREGEGPIVRPNLARTPLISGHHQRNSSHGLVYTPLPTIPPLVIRKKQQNSVPPQLATISEEEPVHASDGDDNDGDYSDSVVTDEFSFSDEVFDTHAAGVLEALDRMSGPGIHFDRLRGYDGNSE</sequence>
<feature type="compositionally biased region" description="Basic and acidic residues" evidence="1">
    <location>
        <begin position="173"/>
        <end position="191"/>
    </location>
</feature>
<feature type="compositionally biased region" description="Low complexity" evidence="1">
    <location>
        <begin position="333"/>
        <end position="346"/>
    </location>
</feature>
<feature type="region of interest" description="Disordered" evidence="1">
    <location>
        <begin position="141"/>
        <end position="346"/>
    </location>
</feature>
<keyword evidence="3" id="KW-1185">Reference proteome</keyword>
<gene>
    <name evidence="2" type="ORF">B9Z19DRAFT_1173200</name>
</gene>
<feature type="compositionally biased region" description="Polar residues" evidence="1">
    <location>
        <begin position="231"/>
        <end position="246"/>
    </location>
</feature>
<dbReference type="Proteomes" id="UP000244722">
    <property type="component" value="Unassembled WGS sequence"/>
</dbReference>
<feature type="region of interest" description="Disordered" evidence="1">
    <location>
        <begin position="425"/>
        <end position="458"/>
    </location>
</feature>
<evidence type="ECO:0000313" key="3">
    <source>
        <dbReference type="Proteomes" id="UP000244722"/>
    </source>
</evidence>
<proteinExistence type="predicted"/>
<reference evidence="2 3" key="1">
    <citation type="submission" date="2017-04" db="EMBL/GenBank/DDBJ databases">
        <title>Draft genome sequence of Tuber borchii Vittad., a whitish edible truffle.</title>
        <authorList>
            <consortium name="DOE Joint Genome Institute"/>
            <person name="Murat C."/>
            <person name="Kuo A."/>
            <person name="Barry K.W."/>
            <person name="Clum A."/>
            <person name="Dockter R.B."/>
            <person name="Fauchery L."/>
            <person name="Iotti M."/>
            <person name="Kohler A."/>
            <person name="Labutti K."/>
            <person name="Lindquist E.A."/>
            <person name="Lipzen A."/>
            <person name="Ohm R.A."/>
            <person name="Wang M."/>
            <person name="Grigoriev I.V."/>
            <person name="Zambonelli A."/>
            <person name="Martin F.M."/>
        </authorList>
    </citation>
    <scope>NUCLEOTIDE SEQUENCE [LARGE SCALE GENOMIC DNA]</scope>
    <source>
        <strain evidence="2 3">Tbo3840</strain>
    </source>
</reference>
<protein>
    <submittedName>
        <fullName evidence="2">Uncharacterized protein</fullName>
    </submittedName>
</protein>
<accession>A0A2T6ZXP8</accession>
<feature type="compositionally biased region" description="Low complexity" evidence="1">
    <location>
        <begin position="362"/>
        <end position="376"/>
    </location>
</feature>
<feature type="compositionally biased region" description="Gly residues" evidence="1">
    <location>
        <begin position="143"/>
        <end position="159"/>
    </location>
</feature>
<comment type="caution">
    <text evidence="2">The sequence shown here is derived from an EMBL/GenBank/DDBJ whole genome shotgun (WGS) entry which is preliminary data.</text>
</comment>
<dbReference type="OrthoDB" id="5412990at2759"/>